<dbReference type="AlphaFoldDB" id="A0AAJ7EFP2"/>
<keyword evidence="1" id="KW-1133">Transmembrane helix</keyword>
<dbReference type="InterPro" id="IPR052728">
    <property type="entry name" value="O2_lipid_transport_reg"/>
</dbReference>
<dbReference type="SMART" id="SM00703">
    <property type="entry name" value="NRF"/>
    <property type="match status" value="1"/>
</dbReference>
<dbReference type="Pfam" id="PF20146">
    <property type="entry name" value="NRF"/>
    <property type="match status" value="1"/>
</dbReference>
<organism evidence="3">
    <name type="scientific">Papilio xuthus</name>
    <name type="common">Asian swallowtail butterfly</name>
    <dbReference type="NCBI Taxonomy" id="66420"/>
    <lineage>
        <taxon>Eukaryota</taxon>
        <taxon>Metazoa</taxon>
        <taxon>Ecdysozoa</taxon>
        <taxon>Arthropoda</taxon>
        <taxon>Hexapoda</taxon>
        <taxon>Insecta</taxon>
        <taxon>Pterygota</taxon>
        <taxon>Neoptera</taxon>
        <taxon>Endopterygota</taxon>
        <taxon>Lepidoptera</taxon>
        <taxon>Glossata</taxon>
        <taxon>Ditrysia</taxon>
        <taxon>Papilionoidea</taxon>
        <taxon>Papilionidae</taxon>
        <taxon>Papilioninae</taxon>
        <taxon>Papilio</taxon>
    </lineage>
</organism>
<proteinExistence type="predicted"/>
<sequence length="746" mass="85055">MSWFVNLNGGSQKYKTTRLTVVCDFFHVIKVSLCNGIAFKNVNINASNYPFDKKLYEDVLDPELCRRQLDFLTQNNTALMFRFQDASARLPRGILQGNFVDLGNYHQCLEINEGAENMNIQGKYCMARVSAVDNSQMINFLSKLPSFDTKNIVDKMMTARVNEYVKLEGSFQPIFGITDRNIRVGADNPMSLVQSGFGMCIPASCTTQEALSAFFFNLTGTGISVNEDFCRLPNDKPWVPADYVAIVVFSTIGLLVIVSTIYDVCLRLLLRKDPKDINVLYSSFSAYTNGRRLLTFKSSPNSLYCIDGIRALAMFWVIAGHNIFSVAFSFNRLDGFQWLISRKAFWITSAPITVDTFFMISGLLVVYTTAGKLNNIQLIRNLPIFYLSRLLRMFPILAAMILYLVSFHNRIADGPNWNTQAANVLTCRQYWWSALLHIQNWYNPKSTCLAETWYLSVDVQLHILSPIILYWVLTGRKLWAWTALTLGLLTSLAAATAYNFVKNFQSGIFSQNLNEIENYHIYYYINTLTRASPFFVGMIFGYILHTWKGRRLQVNKIIIFITWICALALLGFMIYCVRLNLEKDWDNQLVDNILNSFMRPAWAMGLGWVIFASEKGHGGTCSNIFTEGPINWFLCLDIWKLPARLSYAMYLIHLTVITTKYSAASVQNYFSVENMIFDITTFLIITMMIAFVATVAIDAPFNTLFKLLLFKGFIPKKQKATVSKQFLETVNDPNIAENESELTSKK</sequence>
<feature type="transmembrane region" description="Helical" evidence="1">
    <location>
        <begin position="243"/>
        <end position="265"/>
    </location>
</feature>
<feature type="transmembrane region" description="Helical" evidence="1">
    <location>
        <begin position="390"/>
        <end position="408"/>
    </location>
</feature>
<dbReference type="InterPro" id="IPR006621">
    <property type="entry name" value="Nose-resist-to-fluoxetine_N"/>
</dbReference>
<dbReference type="Pfam" id="PF01757">
    <property type="entry name" value="Acyl_transf_3"/>
    <property type="match status" value="1"/>
</dbReference>
<evidence type="ECO:0000256" key="1">
    <source>
        <dbReference type="SAM" id="Phobius"/>
    </source>
</evidence>
<protein>
    <submittedName>
        <fullName evidence="3">Nose resistant to fluoxetine protein 6-like</fullName>
    </submittedName>
</protein>
<feature type="transmembrane region" description="Helical" evidence="1">
    <location>
        <begin position="593"/>
        <end position="612"/>
    </location>
</feature>
<keyword evidence="1" id="KW-0472">Membrane</keyword>
<gene>
    <name evidence="3" type="primary">LOC106123658</name>
</gene>
<accession>A0AAJ7EFP2</accession>
<dbReference type="GeneID" id="106123658"/>
<keyword evidence="1" id="KW-0812">Transmembrane</keyword>
<dbReference type="PANTHER" id="PTHR11161:SF0">
    <property type="entry name" value="O-ACYLTRANSFERASE LIKE PROTEIN"/>
    <property type="match status" value="1"/>
</dbReference>
<feature type="transmembrane region" description="Helical" evidence="1">
    <location>
        <begin position="344"/>
        <end position="369"/>
    </location>
</feature>
<dbReference type="RefSeq" id="XP_013175527.1">
    <property type="nucleotide sequence ID" value="XM_013320073.1"/>
</dbReference>
<dbReference type="Proteomes" id="UP000694872">
    <property type="component" value="Unplaced"/>
</dbReference>
<feature type="transmembrane region" description="Helical" evidence="1">
    <location>
        <begin position="521"/>
        <end position="545"/>
    </location>
</feature>
<feature type="transmembrane region" description="Helical" evidence="1">
    <location>
        <begin position="557"/>
        <end position="581"/>
    </location>
</feature>
<dbReference type="PANTHER" id="PTHR11161">
    <property type="entry name" value="O-ACYLTRANSFERASE"/>
    <property type="match status" value="1"/>
</dbReference>
<feature type="transmembrane region" description="Helical" evidence="1">
    <location>
        <begin position="478"/>
        <end position="501"/>
    </location>
</feature>
<evidence type="ECO:0000259" key="2">
    <source>
        <dbReference type="SMART" id="SM00703"/>
    </source>
</evidence>
<dbReference type="KEGG" id="pxu:106123658"/>
<evidence type="ECO:0000313" key="3">
    <source>
        <dbReference type="RefSeq" id="XP_013175527.1"/>
    </source>
</evidence>
<dbReference type="GO" id="GO:0016747">
    <property type="term" value="F:acyltransferase activity, transferring groups other than amino-acyl groups"/>
    <property type="evidence" value="ECO:0007669"/>
    <property type="project" value="InterPro"/>
</dbReference>
<name>A0AAJ7EFP2_PAPXU</name>
<feature type="transmembrane region" description="Helical" evidence="1">
    <location>
        <begin position="301"/>
        <end position="324"/>
    </location>
</feature>
<dbReference type="InterPro" id="IPR002656">
    <property type="entry name" value="Acyl_transf_3_dom"/>
</dbReference>
<reference evidence="3" key="1">
    <citation type="submission" date="2025-08" db="UniProtKB">
        <authorList>
            <consortium name="RefSeq"/>
        </authorList>
    </citation>
    <scope>IDENTIFICATION</scope>
</reference>
<feature type="transmembrane region" description="Helical" evidence="1">
    <location>
        <begin position="682"/>
        <end position="709"/>
    </location>
</feature>
<feature type="transmembrane region" description="Helical" evidence="1">
    <location>
        <begin position="647"/>
        <end position="670"/>
    </location>
</feature>
<feature type="domain" description="Nose resistant-to-fluoxetine protein N-terminal" evidence="2">
    <location>
        <begin position="62"/>
        <end position="232"/>
    </location>
</feature>